<dbReference type="InterPro" id="IPR007454">
    <property type="entry name" value="UPF0250_YbeD-like"/>
</dbReference>
<comment type="similarity">
    <text evidence="1 2">Belongs to the UPF0250 family.</text>
</comment>
<sequence>MTDEKNITDEQSAEESLWEFPCDFMFKAMAHAVEGVEDEIVAAIQQHVPGDYTPSLNPSRTGKYVSVTVNFTATSKQQLDEIYVSVNAIENVKFCL</sequence>
<dbReference type="PANTHER" id="PTHR38036:SF1">
    <property type="entry name" value="UPF0250 PROTEIN YBED"/>
    <property type="match status" value="1"/>
</dbReference>
<dbReference type="Pfam" id="PF04359">
    <property type="entry name" value="DUF493"/>
    <property type="match status" value="1"/>
</dbReference>
<dbReference type="EMBL" id="VIKR01000003">
    <property type="protein sequence ID" value="TQV73978.1"/>
    <property type="molecule type" value="Genomic_DNA"/>
</dbReference>
<dbReference type="SUPFAM" id="SSF117991">
    <property type="entry name" value="YbeD/HP0495-like"/>
    <property type="match status" value="1"/>
</dbReference>
<proteinExistence type="inferred from homology"/>
<dbReference type="AlphaFoldDB" id="A0A545T9U5"/>
<accession>A0A545T9U5</accession>
<name>A0A545T9U5_9GAMM</name>
<reference evidence="3 4" key="1">
    <citation type="submission" date="2019-06" db="EMBL/GenBank/DDBJ databases">
        <title>Draft genome of Aliikangiella marina GYP-15.</title>
        <authorList>
            <person name="Wang G."/>
        </authorList>
    </citation>
    <scope>NUCLEOTIDE SEQUENCE [LARGE SCALE GENOMIC DNA]</scope>
    <source>
        <strain evidence="3 4">GYP-15</strain>
    </source>
</reference>
<evidence type="ECO:0000256" key="2">
    <source>
        <dbReference type="HAMAP-Rule" id="MF_00659"/>
    </source>
</evidence>
<dbReference type="GO" id="GO:0005829">
    <property type="term" value="C:cytosol"/>
    <property type="evidence" value="ECO:0007669"/>
    <property type="project" value="TreeGrafter"/>
</dbReference>
<dbReference type="InterPro" id="IPR027471">
    <property type="entry name" value="YbeD-like_sf"/>
</dbReference>
<evidence type="ECO:0000256" key="1">
    <source>
        <dbReference type="ARBA" id="ARBA00008460"/>
    </source>
</evidence>
<dbReference type="Proteomes" id="UP000317839">
    <property type="component" value="Unassembled WGS sequence"/>
</dbReference>
<dbReference type="Gene3D" id="3.30.70.260">
    <property type="match status" value="1"/>
</dbReference>
<dbReference type="HAMAP" id="MF_00659">
    <property type="entry name" value="UPF0250"/>
    <property type="match status" value="1"/>
</dbReference>
<dbReference type="NCBIfam" id="NF003447">
    <property type="entry name" value="PRK04998.1"/>
    <property type="match status" value="1"/>
</dbReference>
<gene>
    <name evidence="3" type="ORF">FLL45_14045</name>
</gene>
<evidence type="ECO:0000313" key="4">
    <source>
        <dbReference type="Proteomes" id="UP000317839"/>
    </source>
</evidence>
<dbReference type="OrthoDB" id="9793424at2"/>
<dbReference type="RefSeq" id="WP_142942685.1">
    <property type="nucleotide sequence ID" value="NZ_VIKR01000003.1"/>
</dbReference>
<organism evidence="3 4">
    <name type="scientific">Aliikangiella marina</name>
    <dbReference type="NCBI Taxonomy" id="1712262"/>
    <lineage>
        <taxon>Bacteria</taxon>
        <taxon>Pseudomonadati</taxon>
        <taxon>Pseudomonadota</taxon>
        <taxon>Gammaproteobacteria</taxon>
        <taxon>Oceanospirillales</taxon>
        <taxon>Pleioneaceae</taxon>
        <taxon>Aliikangiella</taxon>
    </lineage>
</organism>
<evidence type="ECO:0000313" key="3">
    <source>
        <dbReference type="EMBL" id="TQV73978.1"/>
    </source>
</evidence>
<protein>
    <recommendedName>
        <fullName evidence="2">UPF0250 protein FLL45_14045</fullName>
    </recommendedName>
</protein>
<dbReference type="PANTHER" id="PTHR38036">
    <property type="entry name" value="UPF0250 PROTEIN YBED"/>
    <property type="match status" value="1"/>
</dbReference>
<keyword evidence="4" id="KW-1185">Reference proteome</keyword>
<comment type="caution">
    <text evidence="3">The sequence shown here is derived from an EMBL/GenBank/DDBJ whole genome shotgun (WGS) entry which is preliminary data.</text>
</comment>